<organism evidence="3 4">
    <name type="scientific">Apiospora aurea</name>
    <dbReference type="NCBI Taxonomy" id="335848"/>
    <lineage>
        <taxon>Eukaryota</taxon>
        <taxon>Fungi</taxon>
        <taxon>Dikarya</taxon>
        <taxon>Ascomycota</taxon>
        <taxon>Pezizomycotina</taxon>
        <taxon>Sordariomycetes</taxon>
        <taxon>Xylariomycetidae</taxon>
        <taxon>Amphisphaeriales</taxon>
        <taxon>Apiosporaceae</taxon>
        <taxon>Apiospora</taxon>
    </lineage>
</organism>
<sequence>MEPHEQLLQWAEAKGVKLDGIAPQRLPGRGMGIVATRSIQPDETLLEVPARCLRSIETVPKALSRRLPRDISVHGLLAADLALDASDTYAAWNAVCPTPADLASMPIHWPPALQELLPGPARVLLARQQAKIERDWAAASKLFLSPSPPSSSALDVAVDGGGGGDDDNGSVVKTNNKEEEGKAEAVADANANLLKQKFVHAWLLVNTRTFYHESPRLRRRAKEDRMVLQPVADLFNHAGSRTGWCHVAFDAASFTVRADRPYSPGDEVRICYGRHGGDLLLVEYGFVLGGDSDDDDNDGNSGSSKDDWLEENCWDEVGLDDVLLPRLSDSAKDKLSEVGFLGGYVLDAGTVCYRTQVALRALCCLRTGREEEWRRFLEDGEDADAARQGEVDGVFVGMLEEYRAQTIGTTLAKVAAMENDDDDDVSEEGGEGLPSSSSSSSSKAQRELLCKRWKHVDRLVRITIERLKSEASVNITH</sequence>
<dbReference type="Pfam" id="PF00856">
    <property type="entry name" value="SET"/>
    <property type="match status" value="1"/>
</dbReference>
<feature type="compositionally biased region" description="Acidic residues" evidence="1">
    <location>
        <begin position="419"/>
        <end position="430"/>
    </location>
</feature>
<evidence type="ECO:0000259" key="2">
    <source>
        <dbReference type="PROSITE" id="PS50280"/>
    </source>
</evidence>
<evidence type="ECO:0000313" key="3">
    <source>
        <dbReference type="EMBL" id="KAK7962433.1"/>
    </source>
</evidence>
<proteinExistence type="predicted"/>
<dbReference type="EMBL" id="JAQQWE010000002">
    <property type="protein sequence ID" value="KAK7962433.1"/>
    <property type="molecule type" value="Genomic_DNA"/>
</dbReference>
<dbReference type="PROSITE" id="PS50280">
    <property type="entry name" value="SET"/>
    <property type="match status" value="1"/>
</dbReference>
<dbReference type="Proteomes" id="UP001391051">
    <property type="component" value="Unassembled WGS sequence"/>
</dbReference>
<comment type="caution">
    <text evidence="3">The sequence shown here is derived from an EMBL/GenBank/DDBJ whole genome shotgun (WGS) entry which is preliminary data.</text>
</comment>
<dbReference type="RefSeq" id="XP_066704544.1">
    <property type="nucleotide sequence ID" value="XM_066839480.1"/>
</dbReference>
<keyword evidence="4" id="KW-1185">Reference proteome</keyword>
<dbReference type="InterPro" id="IPR046341">
    <property type="entry name" value="SET_dom_sf"/>
</dbReference>
<evidence type="ECO:0000313" key="4">
    <source>
        <dbReference type="Proteomes" id="UP001391051"/>
    </source>
</evidence>
<accession>A0ABR1QR62</accession>
<gene>
    <name evidence="3" type="ORF">PG986_003258</name>
</gene>
<dbReference type="InterPro" id="IPR050600">
    <property type="entry name" value="SETD3_SETD6_MTase"/>
</dbReference>
<dbReference type="PANTHER" id="PTHR13271:SF137">
    <property type="entry name" value="SET DOMAIN-CONTAINING PROTEIN"/>
    <property type="match status" value="1"/>
</dbReference>
<dbReference type="GeneID" id="92072542"/>
<name>A0ABR1QR62_9PEZI</name>
<feature type="domain" description="SET" evidence="2">
    <location>
        <begin position="19"/>
        <end position="273"/>
    </location>
</feature>
<protein>
    <submittedName>
        <fullName evidence="3">SET domain-containing protein</fullName>
    </submittedName>
</protein>
<evidence type="ECO:0000256" key="1">
    <source>
        <dbReference type="SAM" id="MobiDB-lite"/>
    </source>
</evidence>
<feature type="region of interest" description="Disordered" evidence="1">
    <location>
        <begin position="419"/>
        <end position="443"/>
    </location>
</feature>
<dbReference type="PANTHER" id="PTHR13271">
    <property type="entry name" value="UNCHARACTERIZED PUTATIVE METHYLTRANSFERASE"/>
    <property type="match status" value="1"/>
</dbReference>
<dbReference type="InterPro" id="IPR001214">
    <property type="entry name" value="SET_dom"/>
</dbReference>
<feature type="region of interest" description="Disordered" evidence="1">
    <location>
        <begin position="158"/>
        <end position="180"/>
    </location>
</feature>
<dbReference type="SUPFAM" id="SSF82199">
    <property type="entry name" value="SET domain"/>
    <property type="match status" value="1"/>
</dbReference>
<dbReference type="Gene3D" id="3.90.1410.10">
    <property type="entry name" value="set domain protein methyltransferase, domain 1"/>
    <property type="match status" value="1"/>
</dbReference>
<reference evidence="3 4" key="1">
    <citation type="submission" date="2023-01" db="EMBL/GenBank/DDBJ databases">
        <title>Analysis of 21 Apiospora genomes using comparative genomics revels a genus with tremendous synthesis potential of carbohydrate active enzymes and secondary metabolites.</title>
        <authorList>
            <person name="Sorensen T."/>
        </authorList>
    </citation>
    <scope>NUCLEOTIDE SEQUENCE [LARGE SCALE GENOMIC DNA]</scope>
    <source>
        <strain evidence="3 4">CBS 24483</strain>
    </source>
</reference>